<reference evidence="3" key="2">
    <citation type="submission" date="2015-01" db="EMBL/GenBank/DDBJ databases">
        <title>Evolutionary Origins and Diversification of the Mycorrhizal Mutualists.</title>
        <authorList>
            <consortium name="DOE Joint Genome Institute"/>
            <consortium name="Mycorrhizal Genomics Consortium"/>
            <person name="Kohler A."/>
            <person name="Kuo A."/>
            <person name="Nagy L.G."/>
            <person name="Floudas D."/>
            <person name="Copeland A."/>
            <person name="Barry K.W."/>
            <person name="Cichocki N."/>
            <person name="Veneault-Fourrey C."/>
            <person name="LaButti K."/>
            <person name="Lindquist E.A."/>
            <person name="Lipzen A."/>
            <person name="Lundell T."/>
            <person name="Morin E."/>
            <person name="Murat C."/>
            <person name="Riley R."/>
            <person name="Ohm R."/>
            <person name="Sun H."/>
            <person name="Tunlid A."/>
            <person name="Henrissat B."/>
            <person name="Grigoriev I.V."/>
            <person name="Hibbett D.S."/>
            <person name="Martin F."/>
        </authorList>
    </citation>
    <scope>NUCLEOTIDE SEQUENCE [LARGE SCALE GENOMIC DNA]</scope>
    <source>
        <strain evidence="3">Marx 270</strain>
    </source>
</reference>
<feature type="region of interest" description="Disordered" evidence="1">
    <location>
        <begin position="75"/>
        <end position="101"/>
    </location>
</feature>
<keyword evidence="3" id="KW-1185">Reference proteome</keyword>
<evidence type="ECO:0000313" key="3">
    <source>
        <dbReference type="Proteomes" id="UP000054217"/>
    </source>
</evidence>
<dbReference type="InParanoid" id="A0A0C3NTD0"/>
<proteinExistence type="predicted"/>
<feature type="compositionally biased region" description="Polar residues" evidence="1">
    <location>
        <begin position="91"/>
        <end position="101"/>
    </location>
</feature>
<dbReference type="Proteomes" id="UP000054217">
    <property type="component" value="Unassembled WGS sequence"/>
</dbReference>
<dbReference type="HOGENOM" id="CLU_1355135_0_0_1"/>
<feature type="compositionally biased region" description="Low complexity" evidence="1">
    <location>
        <begin position="130"/>
        <end position="149"/>
    </location>
</feature>
<evidence type="ECO:0000313" key="2">
    <source>
        <dbReference type="EMBL" id="KIN98725.1"/>
    </source>
</evidence>
<evidence type="ECO:0000256" key="1">
    <source>
        <dbReference type="SAM" id="MobiDB-lite"/>
    </source>
</evidence>
<gene>
    <name evidence="2" type="ORF">M404DRAFT_827044</name>
</gene>
<organism evidence="2 3">
    <name type="scientific">Pisolithus tinctorius Marx 270</name>
    <dbReference type="NCBI Taxonomy" id="870435"/>
    <lineage>
        <taxon>Eukaryota</taxon>
        <taxon>Fungi</taxon>
        <taxon>Dikarya</taxon>
        <taxon>Basidiomycota</taxon>
        <taxon>Agaricomycotina</taxon>
        <taxon>Agaricomycetes</taxon>
        <taxon>Agaricomycetidae</taxon>
        <taxon>Boletales</taxon>
        <taxon>Sclerodermatineae</taxon>
        <taxon>Pisolithaceae</taxon>
        <taxon>Pisolithus</taxon>
    </lineage>
</organism>
<sequence length="202" mass="21582">MSRMSVAIASRMPVSSLCPGASRVCAKFIKESANRAESSSASSSSFSSKHSTTGLVATTPFRGTCLSSSTVILSSSSSSSYKGTSSYRPKPNSSEAVGLSFNTETPSSVHTAVSARTQLPSCTIRTLPPTMRTSTSVSATRRRSSSSSRRMSRTTRECGGRSGWMLLRVVMRSSGIHTRGCRGRSWSLFHRLVLPSVPIRSL</sequence>
<protein>
    <submittedName>
        <fullName evidence="2">Uncharacterized protein</fullName>
    </submittedName>
</protein>
<name>A0A0C3NTD0_PISTI</name>
<reference evidence="2 3" key="1">
    <citation type="submission" date="2014-04" db="EMBL/GenBank/DDBJ databases">
        <authorList>
            <consortium name="DOE Joint Genome Institute"/>
            <person name="Kuo A."/>
            <person name="Kohler A."/>
            <person name="Costa M.D."/>
            <person name="Nagy L.G."/>
            <person name="Floudas D."/>
            <person name="Copeland A."/>
            <person name="Barry K.W."/>
            <person name="Cichocki N."/>
            <person name="Veneault-Fourrey C."/>
            <person name="LaButti K."/>
            <person name="Lindquist E.A."/>
            <person name="Lipzen A."/>
            <person name="Lundell T."/>
            <person name="Morin E."/>
            <person name="Murat C."/>
            <person name="Sun H."/>
            <person name="Tunlid A."/>
            <person name="Henrissat B."/>
            <person name="Grigoriev I.V."/>
            <person name="Hibbett D.S."/>
            <person name="Martin F."/>
            <person name="Nordberg H.P."/>
            <person name="Cantor M.N."/>
            <person name="Hua S.X."/>
        </authorList>
    </citation>
    <scope>NUCLEOTIDE SEQUENCE [LARGE SCALE GENOMIC DNA]</scope>
    <source>
        <strain evidence="2 3">Marx 270</strain>
    </source>
</reference>
<dbReference type="AlphaFoldDB" id="A0A0C3NTD0"/>
<feature type="region of interest" description="Disordered" evidence="1">
    <location>
        <begin position="125"/>
        <end position="157"/>
    </location>
</feature>
<accession>A0A0C3NTD0</accession>
<dbReference type="EMBL" id="KN832012">
    <property type="protein sequence ID" value="KIN98725.1"/>
    <property type="molecule type" value="Genomic_DNA"/>
</dbReference>
<feature type="compositionally biased region" description="Low complexity" evidence="1">
    <location>
        <begin position="75"/>
        <end position="86"/>
    </location>
</feature>